<keyword evidence="7 18" id="KW-0679">Respiratory chain</keyword>
<name>A0A3G2K013_9ACAR</name>
<dbReference type="InterPro" id="IPR050175">
    <property type="entry name" value="Complex_I_Subunit_2"/>
</dbReference>
<accession>A0A3G2K013</accession>
<comment type="subcellular location">
    <subcellularLocation>
        <location evidence="2 18">Mitochondrion inner membrane</location>
        <topology evidence="2 18">Multi-pass membrane protein</topology>
    </subcellularLocation>
</comment>
<comment type="catalytic activity">
    <reaction evidence="17 18">
        <text>a ubiquinone + NADH + 5 H(+)(in) = a ubiquinol + NAD(+) + 4 H(+)(out)</text>
        <dbReference type="Rhea" id="RHEA:29091"/>
        <dbReference type="Rhea" id="RHEA-COMP:9565"/>
        <dbReference type="Rhea" id="RHEA-COMP:9566"/>
        <dbReference type="ChEBI" id="CHEBI:15378"/>
        <dbReference type="ChEBI" id="CHEBI:16389"/>
        <dbReference type="ChEBI" id="CHEBI:17976"/>
        <dbReference type="ChEBI" id="CHEBI:57540"/>
        <dbReference type="ChEBI" id="CHEBI:57945"/>
        <dbReference type="EC" id="7.1.1.2"/>
    </reaction>
</comment>
<comment type="similarity">
    <text evidence="3 18">Belongs to the complex I subunit 2 family.</text>
</comment>
<keyword evidence="13 18" id="KW-0520">NAD</keyword>
<dbReference type="EC" id="7.1.1.2" evidence="4 18"/>
<evidence type="ECO:0000256" key="9">
    <source>
        <dbReference type="ARBA" id="ARBA00022792"/>
    </source>
</evidence>
<evidence type="ECO:0000259" key="19">
    <source>
        <dbReference type="Pfam" id="PF00361"/>
    </source>
</evidence>
<feature type="transmembrane region" description="Helical" evidence="18">
    <location>
        <begin position="189"/>
        <end position="207"/>
    </location>
</feature>
<evidence type="ECO:0000256" key="12">
    <source>
        <dbReference type="ARBA" id="ARBA00022989"/>
    </source>
</evidence>
<keyword evidence="11 18" id="KW-0249">Electron transport</keyword>
<dbReference type="GO" id="GO:0005743">
    <property type="term" value="C:mitochondrial inner membrane"/>
    <property type="evidence" value="ECO:0007669"/>
    <property type="project" value="UniProtKB-SubCell"/>
</dbReference>
<keyword evidence="10 18" id="KW-1278">Translocase</keyword>
<protein>
    <recommendedName>
        <fullName evidence="5 18">NADH-ubiquinone oxidoreductase chain 2</fullName>
        <ecNumber evidence="4 18">7.1.1.2</ecNumber>
    </recommendedName>
</protein>
<dbReference type="PRINTS" id="PR01436">
    <property type="entry name" value="NADHDHGNASE2"/>
</dbReference>
<keyword evidence="12 18" id="KW-1133">Transmembrane helix</keyword>
<dbReference type="Pfam" id="PF00361">
    <property type="entry name" value="Proton_antipo_M"/>
    <property type="match status" value="1"/>
</dbReference>
<keyword evidence="15 18" id="KW-0496">Mitochondrion</keyword>
<evidence type="ECO:0000256" key="14">
    <source>
        <dbReference type="ARBA" id="ARBA00023075"/>
    </source>
</evidence>
<dbReference type="PANTHER" id="PTHR46552:SF1">
    <property type="entry name" value="NADH-UBIQUINONE OXIDOREDUCTASE CHAIN 2"/>
    <property type="match status" value="1"/>
</dbReference>
<feature type="transmembrane region" description="Helical" evidence="18">
    <location>
        <begin position="141"/>
        <end position="160"/>
    </location>
</feature>
<evidence type="ECO:0000256" key="1">
    <source>
        <dbReference type="ARBA" id="ARBA00003257"/>
    </source>
</evidence>
<evidence type="ECO:0000256" key="3">
    <source>
        <dbReference type="ARBA" id="ARBA00007012"/>
    </source>
</evidence>
<feature type="domain" description="NADH:quinone oxidoreductase/Mrp antiporter transmembrane" evidence="19">
    <location>
        <begin position="24"/>
        <end position="265"/>
    </location>
</feature>
<feature type="transmembrane region" description="Helical" evidence="18">
    <location>
        <begin position="54"/>
        <end position="73"/>
    </location>
</feature>
<dbReference type="EMBL" id="MF818032">
    <property type="protein sequence ID" value="AYN50637.1"/>
    <property type="molecule type" value="Genomic_DNA"/>
</dbReference>
<dbReference type="InterPro" id="IPR003917">
    <property type="entry name" value="NADH_UbQ_OxRdtase_chain2"/>
</dbReference>
<reference evidence="20" key="1">
    <citation type="journal article" date="2019" name="Ticks Tick Borne Dis.">
        <title>Argasid and ixodid systematics: Implications for soft tick evolution and systematics, with a new argasid species list.</title>
        <authorList>
            <person name="Mans B.J."/>
            <person name="Featherston J."/>
            <person name="Kvas M."/>
            <person name="Pillay K.A."/>
            <person name="de Klerk D.G."/>
            <person name="Pienaar R."/>
            <person name="de Castro M.H."/>
            <person name="Schwan T.G."/>
            <person name="Lopez J.E."/>
            <person name="Teel P."/>
            <person name="Perez de Leon A.A."/>
            <person name="Sonenshine D.E."/>
            <person name="Egekwu N.I."/>
            <person name="Bakkes D.K."/>
            <person name="Heyne H."/>
            <person name="Kanduma E.G."/>
            <person name="Nyangiwe N."/>
            <person name="Bouattour A."/>
            <person name="Latif A.A."/>
        </authorList>
    </citation>
    <scope>NUCLEOTIDE SEQUENCE</scope>
</reference>
<evidence type="ECO:0000256" key="5">
    <source>
        <dbReference type="ARBA" id="ARBA00021008"/>
    </source>
</evidence>
<proteinExistence type="inferred from homology"/>
<evidence type="ECO:0000256" key="7">
    <source>
        <dbReference type="ARBA" id="ARBA00022660"/>
    </source>
</evidence>
<dbReference type="RefSeq" id="YP_009536359.1">
    <property type="nucleotide sequence ID" value="NC_039832.1"/>
</dbReference>
<dbReference type="GO" id="GO:0006120">
    <property type="term" value="P:mitochondrial electron transport, NADH to ubiquinone"/>
    <property type="evidence" value="ECO:0007669"/>
    <property type="project" value="InterPro"/>
</dbReference>
<feature type="transmembrane region" description="Helical" evidence="18">
    <location>
        <begin position="85"/>
        <end position="107"/>
    </location>
</feature>
<keyword evidence="14 18" id="KW-0830">Ubiquinone</keyword>
<dbReference type="GO" id="GO:0008137">
    <property type="term" value="F:NADH dehydrogenase (ubiquinone) activity"/>
    <property type="evidence" value="ECO:0007669"/>
    <property type="project" value="UniProtKB-EC"/>
</dbReference>
<feature type="transmembrane region" description="Helical" evidence="18">
    <location>
        <begin position="227"/>
        <end position="247"/>
    </location>
</feature>
<dbReference type="PANTHER" id="PTHR46552">
    <property type="entry name" value="NADH-UBIQUINONE OXIDOREDUCTASE CHAIN 2"/>
    <property type="match status" value="1"/>
</dbReference>
<dbReference type="AlphaFoldDB" id="A0A3G2K013"/>
<geneLocation type="mitochondrion" evidence="20"/>
<evidence type="ECO:0000256" key="8">
    <source>
        <dbReference type="ARBA" id="ARBA00022692"/>
    </source>
</evidence>
<evidence type="ECO:0000256" key="13">
    <source>
        <dbReference type="ARBA" id="ARBA00023027"/>
    </source>
</evidence>
<evidence type="ECO:0000256" key="6">
    <source>
        <dbReference type="ARBA" id="ARBA00022448"/>
    </source>
</evidence>
<dbReference type="CTD" id="4536"/>
<evidence type="ECO:0000256" key="16">
    <source>
        <dbReference type="ARBA" id="ARBA00023136"/>
    </source>
</evidence>
<evidence type="ECO:0000256" key="2">
    <source>
        <dbReference type="ARBA" id="ARBA00004448"/>
    </source>
</evidence>
<feature type="transmembrane region" description="Helical" evidence="18">
    <location>
        <begin position="297"/>
        <end position="317"/>
    </location>
</feature>
<evidence type="ECO:0000256" key="11">
    <source>
        <dbReference type="ARBA" id="ARBA00022982"/>
    </source>
</evidence>
<gene>
    <name evidence="20" type="primary">ND2</name>
</gene>
<comment type="function">
    <text evidence="18">Core subunit of the mitochondrial membrane respiratory chain NADH dehydrogenase (Complex I) which catalyzes electron transfer from NADH through the respiratory chain, using ubiquinone as an electron acceptor. Essential for the catalytic activity and assembly of complex I.</text>
</comment>
<evidence type="ECO:0000313" key="20">
    <source>
        <dbReference type="EMBL" id="AYN50637.1"/>
    </source>
</evidence>
<dbReference type="GeneID" id="38339310"/>
<keyword evidence="6" id="KW-0813">Transport</keyword>
<sequence length="320" mass="36672">MKISKIILLWFLMISIIMALSSSSFFFLWTCLEVNMMSFIPMMNLKTLSSTNSMMQYFVIQALASSLFIFFLINISINPKLMTNILSVAIISSMLIKVGAVPFHVWFPQVSEGLSYYSFLILSTVQKMIPLQIISMFTNNLILLSSILSAVVGSYGGLSQFSTRKILAFSSITHLAWMLSLTYLKSNLWIHYLLIYFVIMVFITKLLNFYNFNNFNQISLLPKEVSIHSFILFLSLGGMPPMVGFFMKWLTLKILLLNIQILSIPLILSSLVNLFFYTRLMYPIFLKNFTNFKWTTSSSNSLTSFLLTQLALIFMLIPSI</sequence>
<feature type="transmembrane region" description="Helical" evidence="18">
    <location>
        <begin position="254"/>
        <end position="277"/>
    </location>
</feature>
<evidence type="ECO:0000256" key="18">
    <source>
        <dbReference type="RuleBase" id="RU003403"/>
    </source>
</evidence>
<evidence type="ECO:0000256" key="17">
    <source>
        <dbReference type="ARBA" id="ARBA00049551"/>
    </source>
</evidence>
<evidence type="ECO:0000256" key="10">
    <source>
        <dbReference type="ARBA" id="ARBA00022967"/>
    </source>
</evidence>
<organism evidence="20">
    <name type="scientific">Ornithodoros hermsi</name>
    <dbReference type="NCBI Taxonomy" id="303297"/>
    <lineage>
        <taxon>Eukaryota</taxon>
        <taxon>Metazoa</taxon>
        <taxon>Ecdysozoa</taxon>
        <taxon>Arthropoda</taxon>
        <taxon>Chelicerata</taxon>
        <taxon>Arachnida</taxon>
        <taxon>Acari</taxon>
        <taxon>Parasitiformes</taxon>
        <taxon>Ixodida</taxon>
        <taxon>Ixodoidea</taxon>
        <taxon>Argasidae</taxon>
        <taxon>Ornithodorinae</taxon>
        <taxon>Ornithodoros</taxon>
    </lineage>
</organism>
<feature type="transmembrane region" description="Helical" evidence="18">
    <location>
        <begin position="7"/>
        <end position="29"/>
    </location>
</feature>
<comment type="function">
    <text evidence="1">Core subunit of the mitochondrial membrane respiratory chain NADH dehydrogenase (Complex I) that is believed to belong to the minimal assembly required for catalysis. Complex I functions in the transfer of electrons from NADH to the respiratory chain. The immediate electron acceptor for the enzyme is believed to be ubiquinone.</text>
</comment>
<keyword evidence="8 18" id="KW-0812">Transmembrane</keyword>
<evidence type="ECO:0000256" key="4">
    <source>
        <dbReference type="ARBA" id="ARBA00012944"/>
    </source>
</evidence>
<dbReference type="InterPro" id="IPR001750">
    <property type="entry name" value="ND/Mrp_TM"/>
</dbReference>
<evidence type="ECO:0000256" key="15">
    <source>
        <dbReference type="ARBA" id="ARBA00023128"/>
    </source>
</evidence>
<keyword evidence="16 18" id="KW-0472">Membrane</keyword>
<keyword evidence="9 18" id="KW-0999">Mitochondrion inner membrane</keyword>